<comment type="function">
    <text evidence="1">Could be involved in insertion of integral membrane proteins into the membrane.</text>
</comment>
<dbReference type="PANTHER" id="PTHR33383">
    <property type="entry name" value="MEMBRANE PROTEIN INSERTION EFFICIENCY FACTOR-RELATED"/>
    <property type="match status" value="1"/>
</dbReference>
<protein>
    <recommendedName>
        <fullName evidence="1">Putative membrane protein insertion efficiency factor</fullName>
    </recommendedName>
</protein>
<dbReference type="EMBL" id="CP015136">
    <property type="protein sequence ID" value="AMY13039.1"/>
    <property type="molecule type" value="Genomic_DNA"/>
</dbReference>
<accession>A0A143PZ43</accession>
<dbReference type="Pfam" id="PF01809">
    <property type="entry name" value="YidD"/>
    <property type="match status" value="1"/>
</dbReference>
<keyword evidence="1" id="KW-0472">Membrane</keyword>
<dbReference type="STRING" id="1855912.LuPra_06325"/>
<organism evidence="2 3">
    <name type="scientific">Luteitalea pratensis</name>
    <dbReference type="NCBI Taxonomy" id="1855912"/>
    <lineage>
        <taxon>Bacteria</taxon>
        <taxon>Pseudomonadati</taxon>
        <taxon>Acidobacteriota</taxon>
        <taxon>Vicinamibacteria</taxon>
        <taxon>Vicinamibacterales</taxon>
        <taxon>Vicinamibacteraceae</taxon>
        <taxon>Luteitalea</taxon>
    </lineage>
</organism>
<proteinExistence type="inferred from homology"/>
<dbReference type="NCBIfam" id="TIGR00278">
    <property type="entry name" value="membrane protein insertion efficiency factor YidD"/>
    <property type="match status" value="1"/>
</dbReference>
<keyword evidence="3" id="KW-1185">Reference proteome</keyword>
<evidence type="ECO:0000313" key="3">
    <source>
        <dbReference type="Proteomes" id="UP000076079"/>
    </source>
</evidence>
<dbReference type="PANTHER" id="PTHR33383:SF1">
    <property type="entry name" value="MEMBRANE PROTEIN INSERTION EFFICIENCY FACTOR-RELATED"/>
    <property type="match status" value="1"/>
</dbReference>
<reference evidence="2 3" key="1">
    <citation type="journal article" date="2016" name="Genome Announc.">
        <title>First Complete Genome Sequence of a Subdivision 6 Acidobacterium Strain.</title>
        <authorList>
            <person name="Huang S."/>
            <person name="Vieira S."/>
            <person name="Bunk B."/>
            <person name="Riedel T."/>
            <person name="Sproer C."/>
            <person name="Overmann J."/>
        </authorList>
    </citation>
    <scope>NUCLEOTIDE SEQUENCE [LARGE SCALE GENOMIC DNA]</scope>
    <source>
        <strain evidence="3">DSM 100886 HEG_-6_39</strain>
    </source>
</reference>
<comment type="similarity">
    <text evidence="1">Belongs to the UPF0161 family.</text>
</comment>
<dbReference type="SMART" id="SM01234">
    <property type="entry name" value="Haemolytic"/>
    <property type="match status" value="1"/>
</dbReference>
<sequence>MSISPGARVAMALVRAYQLTLSPLFTGSCRYEPSCSRYAMTAFEQHGLRKGAWLAIRRLARCHPLGGSGLDPVPPPPFR</sequence>
<evidence type="ECO:0000313" key="2">
    <source>
        <dbReference type="EMBL" id="AMY13039.1"/>
    </source>
</evidence>
<name>A0A143PZ43_LUTPR</name>
<dbReference type="AlphaFoldDB" id="A0A143PZ43"/>
<evidence type="ECO:0000256" key="1">
    <source>
        <dbReference type="HAMAP-Rule" id="MF_00386"/>
    </source>
</evidence>
<dbReference type="InterPro" id="IPR002696">
    <property type="entry name" value="Membr_insert_effic_factor_YidD"/>
</dbReference>
<gene>
    <name evidence="2" type="primary">yidD</name>
    <name evidence="2" type="ORF">LuPra_06325</name>
</gene>
<keyword evidence="1" id="KW-1003">Cell membrane</keyword>
<dbReference type="RefSeq" id="WP_237050756.1">
    <property type="nucleotide sequence ID" value="NZ_CP015136.1"/>
</dbReference>
<comment type="subcellular location">
    <subcellularLocation>
        <location evidence="1">Cell membrane</location>
        <topology evidence="1">Peripheral membrane protein</topology>
        <orientation evidence="1">Cytoplasmic side</orientation>
    </subcellularLocation>
</comment>
<dbReference type="GO" id="GO:0005886">
    <property type="term" value="C:plasma membrane"/>
    <property type="evidence" value="ECO:0007669"/>
    <property type="project" value="UniProtKB-SubCell"/>
</dbReference>
<dbReference type="HAMAP" id="MF_00386">
    <property type="entry name" value="UPF0161_YidD"/>
    <property type="match status" value="1"/>
</dbReference>
<dbReference type="Proteomes" id="UP000076079">
    <property type="component" value="Chromosome"/>
</dbReference>
<dbReference type="KEGG" id="abac:LuPra_06325"/>
<reference evidence="3" key="2">
    <citation type="submission" date="2016-04" db="EMBL/GenBank/DDBJ databases">
        <title>First Complete Genome Sequence of a Subdivision 6 Acidobacterium.</title>
        <authorList>
            <person name="Huang S."/>
            <person name="Vieira S."/>
            <person name="Bunk B."/>
            <person name="Riedel T."/>
            <person name="Sproeer C."/>
            <person name="Overmann J."/>
        </authorList>
    </citation>
    <scope>NUCLEOTIDE SEQUENCE [LARGE SCALE GENOMIC DNA]</scope>
    <source>
        <strain evidence="3">DSM 100886 HEG_-6_39</strain>
    </source>
</reference>